<evidence type="ECO:0000313" key="1">
    <source>
        <dbReference type="EMBL" id="MCR6095311.1"/>
    </source>
</evidence>
<dbReference type="Proteomes" id="UP001057753">
    <property type="component" value="Unassembled WGS sequence"/>
</dbReference>
<comment type="caution">
    <text evidence="1">The sequence shown here is derived from an EMBL/GenBank/DDBJ whole genome shotgun (WGS) entry which is preliminary data.</text>
</comment>
<accession>A0A9Q4FXD3</accession>
<dbReference type="OrthoDB" id="2930037at2"/>
<evidence type="ECO:0000313" key="2">
    <source>
        <dbReference type="Proteomes" id="UP001057753"/>
    </source>
</evidence>
<name>A0A9Q4FXD3_SALAG</name>
<organism evidence="1 2">
    <name type="scientific">Salipaludibacillus agaradhaerens</name>
    <name type="common">Bacillus agaradhaerens</name>
    <dbReference type="NCBI Taxonomy" id="76935"/>
    <lineage>
        <taxon>Bacteria</taxon>
        <taxon>Bacillati</taxon>
        <taxon>Bacillota</taxon>
        <taxon>Bacilli</taxon>
        <taxon>Bacillales</taxon>
        <taxon>Bacillaceae</taxon>
    </lineage>
</organism>
<dbReference type="EMBL" id="JABXYM010000001">
    <property type="protein sequence ID" value="MCR6095311.1"/>
    <property type="molecule type" value="Genomic_DNA"/>
</dbReference>
<reference evidence="1" key="1">
    <citation type="submission" date="2020-06" db="EMBL/GenBank/DDBJ databases">
        <title>Insight into the genomes of haloalkaliphilic bacilli from Kenyan soda lakes.</title>
        <authorList>
            <person name="Mwirichia R."/>
            <person name="Villamizar G.C."/>
            <person name="Poehlein A."/>
            <person name="Mugweru J."/>
            <person name="Kipnyargis A."/>
            <person name="Kiplimo D."/>
            <person name="Orwa P."/>
            <person name="Daniel R."/>
        </authorList>
    </citation>
    <scope>NUCLEOTIDE SEQUENCE</scope>
    <source>
        <strain evidence="1">B1096_S55</strain>
    </source>
</reference>
<protein>
    <submittedName>
        <fullName evidence="1">Uncharacterized protein</fullName>
    </submittedName>
</protein>
<dbReference type="AlphaFoldDB" id="A0A9Q4FXD3"/>
<keyword evidence="2" id="KW-1185">Reference proteome</keyword>
<gene>
    <name evidence="1" type="ORF">HXA33_02035</name>
</gene>
<proteinExistence type="predicted"/>
<dbReference type="RefSeq" id="WP_078579348.1">
    <property type="nucleotide sequence ID" value="NZ_JABXYM010000001.1"/>
</dbReference>
<sequence>MNELSLKELTSVEDEIRTEEILAKTINWCASQCDDPEIRGVLEGIAEQHQLRVAEISQYFNRSHLTQ</sequence>